<dbReference type="PANTHER" id="PTHR12526:SF630">
    <property type="entry name" value="GLYCOSYLTRANSFERASE"/>
    <property type="match status" value="1"/>
</dbReference>
<dbReference type="OrthoDB" id="798298at2"/>
<dbReference type="Proteomes" id="UP000324376">
    <property type="component" value="Unassembled WGS sequence"/>
</dbReference>
<dbReference type="GO" id="GO:0016757">
    <property type="term" value="F:glycosyltransferase activity"/>
    <property type="evidence" value="ECO:0007669"/>
    <property type="project" value="InterPro"/>
</dbReference>
<dbReference type="Pfam" id="PF00534">
    <property type="entry name" value="Glycos_transf_1"/>
    <property type="match status" value="1"/>
</dbReference>
<dbReference type="CDD" id="cd03811">
    <property type="entry name" value="GT4_GT28_WabH-like"/>
    <property type="match status" value="1"/>
</dbReference>
<dbReference type="PANTHER" id="PTHR12526">
    <property type="entry name" value="GLYCOSYLTRANSFERASE"/>
    <property type="match status" value="1"/>
</dbReference>
<sequence length="406" mass="46988">MKRILLLMPYGSVGGMERLAYSFYRFYKDNGYQVKAVKFIKLESDIIHFDHEGNDEFFLSNKDFSEMSKLERIQFYFKAPIRLAKFIKKERITHSIAFGDMANLFSSLTFTNEFKVGSIHALKSVEFANKSFFNTIFKKSYRTSYKNLDKVVCISKDIKTDLIDNCNFKFVEKLEVIYNPHNFDEINRLSDLPITDKNEIDIFNNPIVLFIGRICIQKSPWHLIKAFYLVLKEYPETKLVFIGDGDKKVENYVRSLLSKYDMENSVIFLGRKNNPYNYLKQSNVLALSSHYEGTPNVIVESIGVGTPVVSSFCTRGITELMSLTNITKVDSNIEVASGIVSPNLFKGDLGIPESEEFLEEEKYLSEALKSVLKTSDFKQNLKKHRFELIQKFDLEVVSNRYLQPIK</sequence>
<reference evidence="3 4" key="1">
    <citation type="submission" date="2019-07" db="EMBL/GenBank/DDBJ databases">
        <title>Genomic Encyclopedia of Archaeal and Bacterial Type Strains, Phase II (KMG-II): from individual species to whole genera.</title>
        <authorList>
            <person name="Goeker M."/>
        </authorList>
    </citation>
    <scope>NUCLEOTIDE SEQUENCE [LARGE SCALE GENOMIC DNA]</scope>
    <source>
        <strain evidence="3 4">DSM 17527</strain>
    </source>
</reference>
<proteinExistence type="predicted"/>
<dbReference type="EMBL" id="VNHU01000003">
    <property type="protein sequence ID" value="TYP75147.1"/>
    <property type="molecule type" value="Genomic_DNA"/>
</dbReference>
<dbReference type="InterPro" id="IPR028098">
    <property type="entry name" value="Glyco_trans_4-like_N"/>
</dbReference>
<feature type="domain" description="Glycosyl transferase family 1" evidence="1">
    <location>
        <begin position="204"/>
        <end position="320"/>
    </location>
</feature>
<evidence type="ECO:0000313" key="3">
    <source>
        <dbReference type="EMBL" id="TYP75147.1"/>
    </source>
</evidence>
<comment type="caution">
    <text evidence="3">The sequence shown here is derived from an EMBL/GenBank/DDBJ whole genome shotgun (WGS) entry which is preliminary data.</text>
</comment>
<keyword evidence="3" id="KW-0808">Transferase</keyword>
<dbReference type="RefSeq" id="WP_148782144.1">
    <property type="nucleotide sequence ID" value="NZ_VNHU01000003.1"/>
</dbReference>
<dbReference type="InterPro" id="IPR001296">
    <property type="entry name" value="Glyco_trans_1"/>
</dbReference>
<gene>
    <name evidence="3" type="ORF">BD809_103211</name>
</gene>
<keyword evidence="4" id="KW-1185">Reference proteome</keyword>
<dbReference type="SUPFAM" id="SSF53756">
    <property type="entry name" value="UDP-Glycosyltransferase/glycogen phosphorylase"/>
    <property type="match status" value="1"/>
</dbReference>
<evidence type="ECO:0000259" key="2">
    <source>
        <dbReference type="Pfam" id="PF13439"/>
    </source>
</evidence>
<evidence type="ECO:0000313" key="4">
    <source>
        <dbReference type="Proteomes" id="UP000324376"/>
    </source>
</evidence>
<dbReference type="Gene3D" id="3.40.50.2000">
    <property type="entry name" value="Glycogen Phosphorylase B"/>
    <property type="match status" value="2"/>
</dbReference>
<dbReference type="AlphaFoldDB" id="A0A5S5C773"/>
<organism evidence="3 4">
    <name type="scientific">Aquimarina intermedia</name>
    <dbReference type="NCBI Taxonomy" id="350814"/>
    <lineage>
        <taxon>Bacteria</taxon>
        <taxon>Pseudomonadati</taxon>
        <taxon>Bacteroidota</taxon>
        <taxon>Flavobacteriia</taxon>
        <taxon>Flavobacteriales</taxon>
        <taxon>Flavobacteriaceae</taxon>
        <taxon>Aquimarina</taxon>
    </lineage>
</organism>
<dbReference type="Pfam" id="PF13439">
    <property type="entry name" value="Glyco_transf_4"/>
    <property type="match status" value="1"/>
</dbReference>
<evidence type="ECO:0000259" key="1">
    <source>
        <dbReference type="Pfam" id="PF00534"/>
    </source>
</evidence>
<accession>A0A5S5C773</accession>
<feature type="domain" description="Glycosyltransferase subfamily 4-like N-terminal" evidence="2">
    <location>
        <begin position="13"/>
        <end position="182"/>
    </location>
</feature>
<protein>
    <submittedName>
        <fullName evidence="3">Glycosyltransferase involved in cell wall biosynthesis</fullName>
    </submittedName>
</protein>
<name>A0A5S5C773_9FLAO</name>